<feature type="region of interest" description="Disordered" evidence="1">
    <location>
        <begin position="28"/>
        <end position="59"/>
    </location>
</feature>
<evidence type="ECO:0000256" key="1">
    <source>
        <dbReference type="SAM" id="MobiDB-lite"/>
    </source>
</evidence>
<sequence>MSDNIRACITGDLEMGKDFRFNKNEWADDSSAVNHKRDSQKRQRKVEQKRKDKLRTTHE</sequence>
<comment type="caution">
    <text evidence="2">The sequence shown here is derived from an EMBL/GenBank/DDBJ whole genome shotgun (WGS) entry which is preliminary data.</text>
</comment>
<dbReference type="Proteomes" id="UP000275281">
    <property type="component" value="Unassembled WGS sequence"/>
</dbReference>
<protein>
    <submittedName>
        <fullName evidence="2">Uncharacterized protein</fullName>
    </submittedName>
</protein>
<dbReference type="RefSeq" id="WP_165870443.1">
    <property type="nucleotide sequence ID" value="NZ_JBHRSN010000015.1"/>
</dbReference>
<organism evidence="2 3">
    <name type="scientific">Alteromonas sediminis</name>
    <dbReference type="NCBI Taxonomy" id="2259342"/>
    <lineage>
        <taxon>Bacteria</taxon>
        <taxon>Pseudomonadati</taxon>
        <taxon>Pseudomonadota</taxon>
        <taxon>Gammaproteobacteria</taxon>
        <taxon>Alteromonadales</taxon>
        <taxon>Alteromonadaceae</taxon>
        <taxon>Alteromonas/Salinimonas group</taxon>
        <taxon>Alteromonas</taxon>
    </lineage>
</organism>
<accession>A0A3N5Y192</accession>
<name>A0A3N5Y192_9ALTE</name>
<evidence type="ECO:0000313" key="3">
    <source>
        <dbReference type="Proteomes" id="UP000275281"/>
    </source>
</evidence>
<gene>
    <name evidence="2" type="ORF">DRW07_07490</name>
</gene>
<dbReference type="EMBL" id="RPOK01000002">
    <property type="protein sequence ID" value="RPJ67362.1"/>
    <property type="molecule type" value="Genomic_DNA"/>
</dbReference>
<dbReference type="AlphaFoldDB" id="A0A3N5Y192"/>
<feature type="compositionally biased region" description="Basic and acidic residues" evidence="1">
    <location>
        <begin position="35"/>
        <end position="59"/>
    </location>
</feature>
<evidence type="ECO:0000313" key="2">
    <source>
        <dbReference type="EMBL" id="RPJ67362.1"/>
    </source>
</evidence>
<proteinExistence type="predicted"/>
<reference evidence="2 3" key="1">
    <citation type="submission" date="2018-11" db="EMBL/GenBank/DDBJ databases">
        <authorList>
            <person name="Ye M.-Q."/>
            <person name="Du Z.-J."/>
        </authorList>
    </citation>
    <scope>NUCLEOTIDE SEQUENCE [LARGE SCALE GENOMIC DNA]</scope>
    <source>
        <strain evidence="2 3">U0105</strain>
    </source>
</reference>
<keyword evidence="3" id="KW-1185">Reference proteome</keyword>